<evidence type="ECO:0000256" key="2">
    <source>
        <dbReference type="ARBA" id="ARBA00022448"/>
    </source>
</evidence>
<dbReference type="GO" id="GO:0005874">
    <property type="term" value="C:microtubule"/>
    <property type="evidence" value="ECO:0000318"/>
    <property type="project" value="GO_Central"/>
</dbReference>
<evidence type="ECO:0000256" key="4">
    <source>
        <dbReference type="ARBA" id="ARBA00022701"/>
    </source>
</evidence>
<keyword evidence="4" id="KW-0493">Microtubule</keyword>
<feature type="compositionally biased region" description="Polar residues" evidence="12">
    <location>
        <begin position="172"/>
        <end position="191"/>
    </location>
</feature>
<evidence type="ECO:0000256" key="7">
    <source>
        <dbReference type="ARBA" id="ARBA00023054"/>
    </source>
</evidence>
<dbReference type="KEGG" id="dpp:DICPUDRAFT_152568"/>
<dbReference type="FunFam" id="3.40.850.10:FF:000065">
    <property type="entry name" value="Kinesin-like protein"/>
    <property type="match status" value="1"/>
</dbReference>
<dbReference type="GO" id="GO:0005524">
    <property type="term" value="F:ATP binding"/>
    <property type="evidence" value="ECO:0007669"/>
    <property type="project" value="UniProtKB-UniRule"/>
</dbReference>
<dbReference type="PRINTS" id="PR00380">
    <property type="entry name" value="KINESINHEAVY"/>
</dbReference>
<dbReference type="GO" id="GO:0005815">
    <property type="term" value="C:microtubule organizing center"/>
    <property type="evidence" value="ECO:0000318"/>
    <property type="project" value="GO_Central"/>
</dbReference>
<keyword evidence="6 10" id="KW-0067">ATP-binding</keyword>
<dbReference type="Gene3D" id="3.40.850.10">
    <property type="entry name" value="Kinesin motor domain"/>
    <property type="match status" value="1"/>
</dbReference>
<feature type="compositionally biased region" description="Low complexity" evidence="12">
    <location>
        <begin position="104"/>
        <end position="123"/>
    </location>
</feature>
<keyword evidence="3" id="KW-0963">Cytoplasm</keyword>
<evidence type="ECO:0000256" key="1">
    <source>
        <dbReference type="ARBA" id="ARBA00004245"/>
    </source>
</evidence>
<dbReference type="STRING" id="5786.F0ZLQ2"/>
<feature type="compositionally biased region" description="Polar residues" evidence="12">
    <location>
        <begin position="228"/>
        <end position="237"/>
    </location>
</feature>
<dbReference type="GO" id="GO:0008017">
    <property type="term" value="F:microtubule binding"/>
    <property type="evidence" value="ECO:0000318"/>
    <property type="project" value="GO_Central"/>
</dbReference>
<dbReference type="GO" id="GO:0005634">
    <property type="term" value="C:nucleus"/>
    <property type="evidence" value="ECO:0000318"/>
    <property type="project" value="GO_Central"/>
</dbReference>
<dbReference type="SMART" id="SM00129">
    <property type="entry name" value="KISc"/>
    <property type="match status" value="1"/>
</dbReference>
<feature type="binding site" evidence="10">
    <location>
        <begin position="553"/>
        <end position="560"/>
    </location>
    <ligand>
        <name>ATP</name>
        <dbReference type="ChEBI" id="CHEBI:30616"/>
    </ligand>
</feature>
<dbReference type="GO" id="GO:0003777">
    <property type="term" value="F:microtubule motor activity"/>
    <property type="evidence" value="ECO:0000318"/>
    <property type="project" value="GO_Central"/>
</dbReference>
<evidence type="ECO:0000256" key="3">
    <source>
        <dbReference type="ARBA" id="ARBA00022490"/>
    </source>
</evidence>
<keyword evidence="15" id="KW-1185">Reference proteome</keyword>
<name>F0ZLQ2_DICPU</name>
<evidence type="ECO:0000256" key="9">
    <source>
        <dbReference type="ARBA" id="ARBA00023212"/>
    </source>
</evidence>
<dbReference type="InterPro" id="IPR027640">
    <property type="entry name" value="Kinesin-like_fam"/>
</dbReference>
<dbReference type="FunCoup" id="F0ZLQ2">
    <property type="interactions" value="129"/>
</dbReference>
<dbReference type="GO" id="GO:0008574">
    <property type="term" value="F:plus-end-directed microtubule motor activity"/>
    <property type="evidence" value="ECO:0007669"/>
    <property type="project" value="EnsemblProtists"/>
</dbReference>
<accession>F0ZLQ2</accession>
<keyword evidence="8 10" id="KW-0505">Motor protein</keyword>
<keyword evidence="7 11" id="KW-0175">Coiled coil</keyword>
<evidence type="ECO:0000256" key="10">
    <source>
        <dbReference type="PROSITE-ProRule" id="PRU00283"/>
    </source>
</evidence>
<keyword evidence="5 10" id="KW-0547">Nucleotide-binding</keyword>
<dbReference type="VEuPathDB" id="AmoebaDB:DICPUDRAFT_152568"/>
<dbReference type="PANTHER" id="PTHR47972:SF45">
    <property type="entry name" value="PROTEIN CLARET SEGREGATIONAL"/>
    <property type="match status" value="1"/>
</dbReference>
<keyword evidence="2" id="KW-0813">Transport</keyword>
<dbReference type="RefSeq" id="XP_003288347.1">
    <property type="nucleotide sequence ID" value="XM_003288299.1"/>
</dbReference>
<feature type="compositionally biased region" description="Polar residues" evidence="12">
    <location>
        <begin position="208"/>
        <end position="218"/>
    </location>
</feature>
<organism evidence="14 15">
    <name type="scientific">Dictyostelium purpureum</name>
    <name type="common">Slime mold</name>
    <dbReference type="NCBI Taxonomy" id="5786"/>
    <lineage>
        <taxon>Eukaryota</taxon>
        <taxon>Amoebozoa</taxon>
        <taxon>Evosea</taxon>
        <taxon>Eumycetozoa</taxon>
        <taxon>Dictyostelia</taxon>
        <taxon>Dictyosteliales</taxon>
        <taxon>Dictyosteliaceae</taxon>
        <taxon>Dictyostelium</taxon>
    </lineage>
</organism>
<dbReference type="PROSITE" id="PS50067">
    <property type="entry name" value="KINESIN_MOTOR_2"/>
    <property type="match status" value="1"/>
</dbReference>
<feature type="domain" description="Kinesin motor" evidence="13">
    <location>
        <begin position="464"/>
        <end position="800"/>
    </location>
</feature>
<evidence type="ECO:0000256" key="8">
    <source>
        <dbReference type="ARBA" id="ARBA00023175"/>
    </source>
</evidence>
<evidence type="ECO:0000256" key="5">
    <source>
        <dbReference type="ARBA" id="ARBA00022741"/>
    </source>
</evidence>
<dbReference type="GeneID" id="10501749"/>
<feature type="compositionally biased region" description="Low complexity" evidence="12">
    <location>
        <begin position="192"/>
        <end position="207"/>
    </location>
</feature>
<dbReference type="Pfam" id="PF00225">
    <property type="entry name" value="Kinesin"/>
    <property type="match status" value="1"/>
</dbReference>
<dbReference type="AlphaFoldDB" id="F0ZLQ2"/>
<dbReference type="InParanoid" id="F0ZLQ2"/>
<dbReference type="SUPFAM" id="SSF52540">
    <property type="entry name" value="P-loop containing nucleoside triphosphate hydrolases"/>
    <property type="match status" value="1"/>
</dbReference>
<dbReference type="GO" id="GO:0005871">
    <property type="term" value="C:kinesin complex"/>
    <property type="evidence" value="ECO:0000318"/>
    <property type="project" value="GO_Central"/>
</dbReference>
<dbReference type="GO" id="GO:0072686">
    <property type="term" value="C:mitotic spindle"/>
    <property type="evidence" value="ECO:0000318"/>
    <property type="project" value="GO_Central"/>
</dbReference>
<feature type="region of interest" description="Disordered" evidence="12">
    <location>
        <begin position="97"/>
        <end position="123"/>
    </location>
</feature>
<evidence type="ECO:0000256" key="6">
    <source>
        <dbReference type="ARBA" id="ARBA00022840"/>
    </source>
</evidence>
<evidence type="ECO:0000256" key="11">
    <source>
        <dbReference type="SAM" id="Coils"/>
    </source>
</evidence>
<dbReference type="EMBL" id="GL871070">
    <property type="protein sequence ID" value="EGC35154.1"/>
    <property type="molecule type" value="Genomic_DNA"/>
</dbReference>
<dbReference type="OrthoDB" id="30529at2759"/>
<gene>
    <name evidence="14" type="ORF">DICPUDRAFT_152568</name>
</gene>
<reference evidence="15" key="1">
    <citation type="journal article" date="2011" name="Genome Biol.">
        <title>Comparative genomics of the social amoebae Dictyostelium discoideum and Dictyostelium purpureum.</title>
        <authorList>
            <consortium name="US DOE Joint Genome Institute (JGI-PGF)"/>
            <person name="Sucgang R."/>
            <person name="Kuo A."/>
            <person name="Tian X."/>
            <person name="Salerno W."/>
            <person name="Parikh A."/>
            <person name="Feasley C.L."/>
            <person name="Dalin E."/>
            <person name="Tu H."/>
            <person name="Huang E."/>
            <person name="Barry K."/>
            <person name="Lindquist E."/>
            <person name="Shapiro H."/>
            <person name="Bruce D."/>
            <person name="Schmutz J."/>
            <person name="Salamov A."/>
            <person name="Fey P."/>
            <person name="Gaudet P."/>
            <person name="Anjard C."/>
            <person name="Babu M.M."/>
            <person name="Basu S."/>
            <person name="Bushmanova Y."/>
            <person name="van der Wel H."/>
            <person name="Katoh-Kurasawa M."/>
            <person name="Dinh C."/>
            <person name="Coutinho P.M."/>
            <person name="Saito T."/>
            <person name="Elias M."/>
            <person name="Schaap P."/>
            <person name="Kay R.R."/>
            <person name="Henrissat B."/>
            <person name="Eichinger L."/>
            <person name="Rivero F."/>
            <person name="Putnam N.H."/>
            <person name="West C.M."/>
            <person name="Loomis W.F."/>
            <person name="Chisholm R.L."/>
            <person name="Shaulsky G."/>
            <person name="Strassmann J.E."/>
            <person name="Queller D.C."/>
            <person name="Kuspa A."/>
            <person name="Grigoriev I.V."/>
        </authorList>
    </citation>
    <scope>NUCLEOTIDE SEQUENCE [LARGE SCALE GENOMIC DNA]</scope>
    <source>
        <strain evidence="15">QSDP1</strain>
    </source>
</reference>
<dbReference type="GO" id="GO:0090307">
    <property type="term" value="P:mitotic spindle assembly"/>
    <property type="evidence" value="ECO:0000318"/>
    <property type="project" value="GO_Central"/>
</dbReference>
<feature type="region of interest" description="Disordered" evidence="12">
    <location>
        <begin position="172"/>
        <end position="245"/>
    </location>
</feature>
<evidence type="ECO:0000313" key="15">
    <source>
        <dbReference type="Proteomes" id="UP000001064"/>
    </source>
</evidence>
<dbReference type="eggNOG" id="KOG0239">
    <property type="taxonomic scope" value="Eukaryota"/>
</dbReference>
<dbReference type="InterPro" id="IPR027417">
    <property type="entry name" value="P-loop_NTPase"/>
</dbReference>
<evidence type="ECO:0000256" key="12">
    <source>
        <dbReference type="SAM" id="MobiDB-lite"/>
    </source>
</evidence>
<dbReference type="GO" id="GO:0016887">
    <property type="term" value="F:ATP hydrolysis activity"/>
    <property type="evidence" value="ECO:0000318"/>
    <property type="project" value="GO_Central"/>
</dbReference>
<comment type="subcellular location">
    <subcellularLocation>
        <location evidence="1">Cytoplasm</location>
        <location evidence="1">Cytoskeleton</location>
    </subcellularLocation>
</comment>
<dbReference type="Proteomes" id="UP000001064">
    <property type="component" value="Unassembled WGS sequence"/>
</dbReference>
<dbReference type="InterPro" id="IPR001752">
    <property type="entry name" value="Kinesin_motor_dom"/>
</dbReference>
<dbReference type="InterPro" id="IPR036961">
    <property type="entry name" value="Kinesin_motor_dom_sf"/>
</dbReference>
<proteinExistence type="inferred from homology"/>
<dbReference type="GO" id="GO:0007018">
    <property type="term" value="P:microtubule-based movement"/>
    <property type="evidence" value="ECO:0000318"/>
    <property type="project" value="GO_Central"/>
</dbReference>
<feature type="coiled-coil region" evidence="11">
    <location>
        <begin position="325"/>
        <end position="394"/>
    </location>
</feature>
<dbReference type="CDD" id="cd01366">
    <property type="entry name" value="KISc_C_terminal"/>
    <property type="match status" value="1"/>
</dbReference>
<dbReference type="GO" id="GO:0005737">
    <property type="term" value="C:cytoplasm"/>
    <property type="evidence" value="ECO:0000318"/>
    <property type="project" value="GO_Central"/>
</dbReference>
<evidence type="ECO:0000259" key="13">
    <source>
        <dbReference type="PROSITE" id="PS50067"/>
    </source>
</evidence>
<keyword evidence="9" id="KW-0206">Cytoskeleton</keyword>
<comment type="similarity">
    <text evidence="10">Belongs to the TRAFAC class myosin-kinesin ATPase superfamily. Kinesin family.</text>
</comment>
<sequence>MDKPLNSITNIINNFHNINSNNPNSPSHSTNLNNLNNNRPSLLKKPIQVSDRISYPLSTDSKYIQQQPLLTNSVINLDSNSFNNSTFKNNSSNRFNQSTIGLVNSNSNNSSSGNNKNANGNTSTQINLQTSRAHLLQKKNTSNTAATTISATSSTNIKPIVKKKLNDFVKPHQTNISSNIRKTIATQPNRTNNNNNNNNSNNNNNNSVGKVSSIANKINNNNNNNNNKMISSPTSDGSLNVSSLSNNSSEFKKFSPIEKSNILSSAPFSKNEKTYSSLQERIGKIDEFTQSFRGNLQTQFDSFNDSFKPPRLSLSVHDLKTRLDYEEKSKENDKLKSEIKNLVMAIQDKDKELLDQKYRISQLTVQNETLQNSLQNANLIIQDLQREIQSNSKRQLEIDSKFNSIQSITSEKDQEIEKLLALLKERDQSIHQLLEDKEQLLEKSRQDEKIRKQLHNTIQELKGSIRVFCRIRPDFNNTTSDQLYLLPPGTENTIDVNTTVTNSFNGETSVKKVNYTFDRVFGPTSTQEFVFEEISQLVQSSLDGYNTCIFSYGQTGSGKTHTLFGGNGSPEQRGMIPRAVQLIFSAAAELRTKGWQYQMECFFLEIYNEAIVDLLNNNRAMVDQLKYDIKHNLENNSTSVTNLTVVPVSSPSKVYDLLNTANKNRSVAKTLCNERSSRSHTVFQLKLMGYNEKSGERTQGLLNLIDLAGSERVSKSGVTGDRLKETQAINKSLSSLSDVISALANKEQHIPYRNSKLTYLLQNSIGGNSKTLMFVNISPEPKDLQESISSLRFAAKVNSCELGQAKKHTKYDSK</sequence>
<protein>
    <recommendedName>
        <fullName evidence="13">Kinesin motor domain-containing protein</fullName>
    </recommendedName>
</protein>
<dbReference type="PANTHER" id="PTHR47972">
    <property type="entry name" value="KINESIN-LIKE PROTEIN KLP-3"/>
    <property type="match status" value="1"/>
</dbReference>
<evidence type="ECO:0000313" key="14">
    <source>
        <dbReference type="EMBL" id="EGC35154.1"/>
    </source>
</evidence>
<dbReference type="OMA" id="ECFFLEI"/>